<dbReference type="GO" id="GO:0009706">
    <property type="term" value="C:chloroplast inner membrane"/>
    <property type="evidence" value="ECO:0007669"/>
    <property type="project" value="TreeGrafter"/>
</dbReference>
<proteinExistence type="predicted"/>
<keyword evidence="3 5" id="KW-1133">Transmembrane helix</keyword>
<keyword evidence="4 5" id="KW-0472">Membrane</keyword>
<sequence>MVSSSPKEMNPTLYKLIEIVFGAVLVGIAGMVIGGQLGIDSLGQAQYARMWARDYSVFFAALCGIESAMSAIRGKDDITNHLVSGSGAGLALSFLRQGFKLRPAHALSSFAVFAVIQATIYKVKETIKSRNAQDALYTEARAMLSMLGLEEYEKNFKKGRLTDPTLPLLTDRELREVNIPPGPRLLILDHIKRYPKMNFGGVVLRPSLASFVVAASGVFKCMRVENIIGCVCAIYSKNKIVVLNEKFALQEPDDEPHIKLKLLKRRIYPGKPFVDPISDAPTLAETILGTVLIF</sequence>
<dbReference type="InterPro" id="IPR013761">
    <property type="entry name" value="SAM/pointed_sf"/>
</dbReference>
<dbReference type="Proteomes" id="UP000712281">
    <property type="component" value="Unassembled WGS sequence"/>
</dbReference>
<dbReference type="GO" id="GO:0045039">
    <property type="term" value="P:protein insertion into mitochondrial inner membrane"/>
    <property type="evidence" value="ECO:0007669"/>
    <property type="project" value="InterPro"/>
</dbReference>
<gene>
    <name evidence="7" type="ORF">F2Q68_00036214</name>
</gene>
<evidence type="ECO:0000256" key="1">
    <source>
        <dbReference type="ARBA" id="ARBA00004141"/>
    </source>
</evidence>
<evidence type="ECO:0000256" key="4">
    <source>
        <dbReference type="ARBA" id="ARBA00023136"/>
    </source>
</evidence>
<protein>
    <recommendedName>
        <fullName evidence="6">SAM domain-containing protein</fullName>
    </recommendedName>
</protein>
<dbReference type="InterPro" id="IPR039175">
    <property type="entry name" value="TIM22"/>
</dbReference>
<feature type="transmembrane region" description="Helical" evidence="5">
    <location>
        <begin position="12"/>
        <end position="34"/>
    </location>
</feature>
<evidence type="ECO:0000256" key="5">
    <source>
        <dbReference type="SAM" id="Phobius"/>
    </source>
</evidence>
<dbReference type="GO" id="GO:0042721">
    <property type="term" value="C:TIM22 mitochondrial import inner membrane insertion complex"/>
    <property type="evidence" value="ECO:0007669"/>
    <property type="project" value="InterPro"/>
</dbReference>
<feature type="domain" description="SAM" evidence="6">
    <location>
        <begin position="132"/>
        <end position="197"/>
    </location>
</feature>
<name>A0A8S9H6F0_BRACR</name>
<dbReference type="InterPro" id="IPR001660">
    <property type="entry name" value="SAM"/>
</dbReference>
<dbReference type="CDD" id="cd09487">
    <property type="entry name" value="SAM_superfamily"/>
    <property type="match status" value="1"/>
</dbReference>
<organism evidence="7 8">
    <name type="scientific">Brassica cretica</name>
    <name type="common">Mustard</name>
    <dbReference type="NCBI Taxonomy" id="69181"/>
    <lineage>
        <taxon>Eukaryota</taxon>
        <taxon>Viridiplantae</taxon>
        <taxon>Streptophyta</taxon>
        <taxon>Embryophyta</taxon>
        <taxon>Tracheophyta</taxon>
        <taxon>Spermatophyta</taxon>
        <taxon>Magnoliopsida</taxon>
        <taxon>eudicotyledons</taxon>
        <taxon>Gunneridae</taxon>
        <taxon>Pentapetalae</taxon>
        <taxon>rosids</taxon>
        <taxon>malvids</taxon>
        <taxon>Brassicales</taxon>
        <taxon>Brassicaceae</taxon>
        <taxon>Brassiceae</taxon>
        <taxon>Brassica</taxon>
    </lineage>
</organism>
<dbReference type="SUPFAM" id="SSF47769">
    <property type="entry name" value="SAM/Pointed domain"/>
    <property type="match status" value="1"/>
</dbReference>
<comment type="subcellular location">
    <subcellularLocation>
        <location evidence="1">Membrane</location>
        <topology evidence="1">Multi-pass membrane protein</topology>
    </subcellularLocation>
</comment>
<comment type="caution">
    <text evidence="7">The sequence shown here is derived from an EMBL/GenBank/DDBJ whole genome shotgun (WGS) entry which is preliminary data.</text>
</comment>
<dbReference type="PANTHER" id="PTHR14110">
    <property type="entry name" value="MITOCHONDRIAL IMPORT INNER MEMBRANE TRANSLOCASE SUBUNIT TIM22"/>
    <property type="match status" value="1"/>
</dbReference>
<dbReference type="GO" id="GO:0045036">
    <property type="term" value="P:protein targeting to chloroplast"/>
    <property type="evidence" value="ECO:0007669"/>
    <property type="project" value="TreeGrafter"/>
</dbReference>
<evidence type="ECO:0000256" key="2">
    <source>
        <dbReference type="ARBA" id="ARBA00022692"/>
    </source>
</evidence>
<dbReference type="GO" id="GO:0008320">
    <property type="term" value="F:protein transmembrane transporter activity"/>
    <property type="evidence" value="ECO:0007669"/>
    <property type="project" value="TreeGrafter"/>
</dbReference>
<evidence type="ECO:0000259" key="6">
    <source>
        <dbReference type="SMART" id="SM00454"/>
    </source>
</evidence>
<dbReference type="PANTHER" id="PTHR14110:SF23">
    <property type="entry name" value="MITOCHONDRIAL IMPORT INNER MEMBRANE TRANSLOCASE SUBUNIT TIM22"/>
    <property type="match status" value="1"/>
</dbReference>
<evidence type="ECO:0000313" key="7">
    <source>
        <dbReference type="EMBL" id="KAF2552017.1"/>
    </source>
</evidence>
<dbReference type="Gene3D" id="1.10.150.50">
    <property type="entry name" value="Transcription Factor, Ets-1"/>
    <property type="match status" value="1"/>
</dbReference>
<evidence type="ECO:0000256" key="3">
    <source>
        <dbReference type="ARBA" id="ARBA00022989"/>
    </source>
</evidence>
<reference evidence="7" key="1">
    <citation type="submission" date="2019-12" db="EMBL/GenBank/DDBJ databases">
        <title>Genome sequencing and annotation of Brassica cretica.</title>
        <authorList>
            <person name="Studholme D.J."/>
            <person name="Sarris P.F."/>
        </authorList>
    </citation>
    <scope>NUCLEOTIDE SEQUENCE</scope>
    <source>
        <strain evidence="7">PFS-001/15</strain>
        <tissue evidence="7">Leaf</tissue>
    </source>
</reference>
<evidence type="ECO:0000313" key="8">
    <source>
        <dbReference type="Proteomes" id="UP000712281"/>
    </source>
</evidence>
<dbReference type="Pfam" id="PF00536">
    <property type="entry name" value="SAM_1"/>
    <property type="match status" value="1"/>
</dbReference>
<keyword evidence="2 5" id="KW-0812">Transmembrane</keyword>
<dbReference type="SMART" id="SM00454">
    <property type="entry name" value="SAM"/>
    <property type="match status" value="1"/>
</dbReference>
<dbReference type="EMBL" id="QGKW02001988">
    <property type="protein sequence ID" value="KAF2552017.1"/>
    <property type="molecule type" value="Genomic_DNA"/>
</dbReference>
<dbReference type="AlphaFoldDB" id="A0A8S9H6F0"/>
<accession>A0A8S9H6F0</accession>